<dbReference type="GO" id="GO:0000110">
    <property type="term" value="C:nucleotide-excision repair factor 1 complex"/>
    <property type="evidence" value="ECO:0007669"/>
    <property type="project" value="TreeGrafter"/>
</dbReference>
<dbReference type="Proteomes" id="UP000003163">
    <property type="component" value="Unassembled WGS sequence"/>
</dbReference>
<dbReference type="InterPro" id="IPR022656">
    <property type="entry name" value="XPA_C"/>
</dbReference>
<dbReference type="FunCoup" id="J8ZNS6">
    <property type="interactions" value="78"/>
</dbReference>
<reference evidence="6" key="2">
    <citation type="submission" date="2015-07" db="EMBL/GenBank/DDBJ databases">
        <title>Contrasting host-pathogen interactions and genome evolution in two generalist and specialist microsporidian pathogens of mosquitoes.</title>
        <authorList>
            <consortium name="The Broad Institute Genomics Platform"/>
            <consortium name="The Broad Institute Genome Sequencing Center for Infectious Disease"/>
            <person name="Cuomo C.A."/>
            <person name="Sanscrainte N.D."/>
            <person name="Goldberg J.M."/>
            <person name="Heiman D."/>
            <person name="Young S."/>
            <person name="Zeng Q."/>
            <person name="Becnel J.J."/>
            <person name="Birren B.W."/>
        </authorList>
    </citation>
    <scope>NUCLEOTIDE SEQUENCE [LARGE SCALE GENOMIC DNA]</scope>
    <source>
        <strain evidence="6">USNM 41457</strain>
    </source>
</reference>
<accession>J8ZNS6</accession>
<evidence type="ECO:0000313" key="6">
    <source>
        <dbReference type="Proteomes" id="UP000003163"/>
    </source>
</evidence>
<dbReference type="PANTHER" id="PTHR10142:SF0">
    <property type="entry name" value="DNA REPAIR PROTEIN COMPLEMENTING XP-A CELLS"/>
    <property type="match status" value="1"/>
</dbReference>
<dbReference type="Gene3D" id="3.90.530.10">
    <property type="entry name" value="XPA C-terminal domain"/>
    <property type="match status" value="1"/>
</dbReference>
<gene>
    <name evidence="5" type="ORF">EDEG_00468</name>
</gene>
<dbReference type="GO" id="GO:0003684">
    <property type="term" value="F:damaged DNA binding"/>
    <property type="evidence" value="ECO:0007669"/>
    <property type="project" value="InterPro"/>
</dbReference>
<evidence type="ECO:0000256" key="2">
    <source>
        <dbReference type="ARBA" id="ARBA00022833"/>
    </source>
</evidence>
<dbReference type="AlphaFoldDB" id="J8ZNS6"/>
<evidence type="ECO:0000256" key="1">
    <source>
        <dbReference type="ARBA" id="ARBA00004123"/>
    </source>
</evidence>
<comment type="caution">
    <text evidence="5">The sequence shown here is derived from an EMBL/GenBank/DDBJ whole genome shotgun (WGS) entry which is preliminary data.</text>
</comment>
<dbReference type="InterPro" id="IPR009061">
    <property type="entry name" value="DNA-bd_dom_put_sf"/>
</dbReference>
<keyword evidence="2" id="KW-0862">Zinc</keyword>
<dbReference type="HOGENOM" id="CLU_053731_2_0_1"/>
<dbReference type="GO" id="GO:0006284">
    <property type="term" value="P:base-excision repair"/>
    <property type="evidence" value="ECO:0007669"/>
    <property type="project" value="TreeGrafter"/>
</dbReference>
<dbReference type="STRING" id="1003232.J8ZNS6"/>
<dbReference type="VEuPathDB" id="MicrosporidiaDB:EDEG_00468"/>
<dbReference type="Pfam" id="PF05181">
    <property type="entry name" value="XPA_C"/>
    <property type="match status" value="1"/>
</dbReference>
<dbReference type="InParanoid" id="J8ZNS6"/>
<dbReference type="GO" id="GO:0000715">
    <property type="term" value="P:nucleotide-excision repair, DNA damage recognition"/>
    <property type="evidence" value="ECO:0007669"/>
    <property type="project" value="TreeGrafter"/>
</dbReference>
<name>J8ZNS6_EDHAE</name>
<dbReference type="PANTHER" id="PTHR10142">
    <property type="entry name" value="DNA REPAIR PROTEIN COMPLEMENTING XP-A CELLS"/>
    <property type="match status" value="1"/>
</dbReference>
<dbReference type="SUPFAM" id="SSF46955">
    <property type="entry name" value="Putative DNA-binding domain"/>
    <property type="match status" value="1"/>
</dbReference>
<evidence type="ECO:0000256" key="3">
    <source>
        <dbReference type="ARBA" id="ARBA00023242"/>
    </source>
</evidence>
<evidence type="ECO:0000313" key="5">
    <source>
        <dbReference type="EMBL" id="EJW01343.1"/>
    </source>
</evidence>
<dbReference type="InterPro" id="IPR037129">
    <property type="entry name" value="XPA_sf"/>
</dbReference>
<keyword evidence="6" id="KW-1185">Reference proteome</keyword>
<feature type="domain" description="XPA C-terminal" evidence="4">
    <location>
        <begin position="68"/>
        <end position="115"/>
    </location>
</feature>
<organism evidence="5 6">
    <name type="scientific">Edhazardia aedis (strain USNM 41457)</name>
    <name type="common">Microsporidian parasite</name>
    <dbReference type="NCBI Taxonomy" id="1003232"/>
    <lineage>
        <taxon>Eukaryota</taxon>
        <taxon>Fungi</taxon>
        <taxon>Fungi incertae sedis</taxon>
        <taxon>Microsporidia</taxon>
        <taxon>Edhazardia</taxon>
    </lineage>
</organism>
<sequence length="193" mass="22985">MLSSSEEEAGFFKKPEIKNNEPKKIHENNNLILSNHEKICKFCQSIPIDDKMNNIFNLLVCKKCKFEKIKLITKTTCCDTYLLNNEDLKGIKFMKLPNPHKGNWSDMSLYIEDEIIKIAKEKYGSIENIEKIKNERSLKLMERKKKNIRKKIREFRKKTVLERKIEVKHKHNFIEENGMKKCKCGLEYEEEEI</sequence>
<dbReference type="EMBL" id="AFBI03000005">
    <property type="protein sequence ID" value="EJW01343.1"/>
    <property type="molecule type" value="Genomic_DNA"/>
</dbReference>
<dbReference type="OMA" id="CKCECGM"/>
<dbReference type="OrthoDB" id="5368863at2759"/>
<protein>
    <submittedName>
        <fullName evidence="5">DNA repair protein</fullName>
    </submittedName>
</protein>
<comment type="subcellular location">
    <subcellularLocation>
        <location evidence="1">Nucleus</location>
    </subcellularLocation>
</comment>
<keyword evidence="3" id="KW-0539">Nucleus</keyword>
<dbReference type="InterPro" id="IPR000465">
    <property type="entry name" value="XPA/RAD14"/>
</dbReference>
<reference evidence="5 6" key="1">
    <citation type="submission" date="2011-08" db="EMBL/GenBank/DDBJ databases">
        <authorList>
            <person name="Liu Z.J."/>
            <person name="Shi F.L."/>
            <person name="Lu J.Q."/>
            <person name="Li M."/>
            <person name="Wang Z.L."/>
        </authorList>
    </citation>
    <scope>NUCLEOTIDE SEQUENCE [LARGE SCALE GENOMIC DNA]</scope>
    <source>
        <strain evidence="5 6">USNM 41457</strain>
    </source>
</reference>
<proteinExistence type="predicted"/>
<dbReference type="GO" id="GO:1901255">
    <property type="term" value="P:nucleotide-excision repair involved in interstrand cross-link repair"/>
    <property type="evidence" value="ECO:0007669"/>
    <property type="project" value="TreeGrafter"/>
</dbReference>
<dbReference type="GO" id="GO:0070914">
    <property type="term" value="P:UV-damage excision repair"/>
    <property type="evidence" value="ECO:0007669"/>
    <property type="project" value="TreeGrafter"/>
</dbReference>
<evidence type="ECO:0000259" key="4">
    <source>
        <dbReference type="Pfam" id="PF05181"/>
    </source>
</evidence>